<organism evidence="2 3">
    <name type="scientific">Aldrovandia affinis</name>
    <dbReference type="NCBI Taxonomy" id="143900"/>
    <lineage>
        <taxon>Eukaryota</taxon>
        <taxon>Metazoa</taxon>
        <taxon>Chordata</taxon>
        <taxon>Craniata</taxon>
        <taxon>Vertebrata</taxon>
        <taxon>Euteleostomi</taxon>
        <taxon>Actinopterygii</taxon>
        <taxon>Neopterygii</taxon>
        <taxon>Teleostei</taxon>
        <taxon>Notacanthiformes</taxon>
        <taxon>Halosauridae</taxon>
        <taxon>Aldrovandia</taxon>
    </lineage>
</organism>
<protein>
    <submittedName>
        <fullName evidence="2">Uncharacterized protein</fullName>
    </submittedName>
</protein>
<dbReference type="EMBL" id="JAINUG010000221">
    <property type="protein sequence ID" value="KAJ8386865.1"/>
    <property type="molecule type" value="Genomic_DNA"/>
</dbReference>
<proteinExistence type="predicted"/>
<keyword evidence="3" id="KW-1185">Reference proteome</keyword>
<feature type="region of interest" description="Disordered" evidence="1">
    <location>
        <begin position="1"/>
        <end position="94"/>
    </location>
</feature>
<evidence type="ECO:0000313" key="2">
    <source>
        <dbReference type="EMBL" id="KAJ8386865.1"/>
    </source>
</evidence>
<evidence type="ECO:0000313" key="3">
    <source>
        <dbReference type="Proteomes" id="UP001221898"/>
    </source>
</evidence>
<feature type="compositionally biased region" description="Basic residues" evidence="1">
    <location>
        <begin position="77"/>
        <end position="94"/>
    </location>
</feature>
<sequence>MTVNRRERQSSAKHWAKEGTRSIQLLQPNPAKTEPADDPKSSGYPVDPNPLVNWLSRYTRSPGTAEKTENGKNGRLLCHRLGKGKPHKKRSMEV</sequence>
<comment type="caution">
    <text evidence="2">The sequence shown here is derived from an EMBL/GenBank/DDBJ whole genome shotgun (WGS) entry which is preliminary data.</text>
</comment>
<accession>A0AAD7W835</accession>
<evidence type="ECO:0000256" key="1">
    <source>
        <dbReference type="SAM" id="MobiDB-lite"/>
    </source>
</evidence>
<dbReference type="AlphaFoldDB" id="A0AAD7W835"/>
<dbReference type="Proteomes" id="UP001221898">
    <property type="component" value="Unassembled WGS sequence"/>
</dbReference>
<reference evidence="2" key="1">
    <citation type="journal article" date="2023" name="Science">
        <title>Genome structures resolve the early diversification of teleost fishes.</title>
        <authorList>
            <person name="Parey E."/>
            <person name="Louis A."/>
            <person name="Montfort J."/>
            <person name="Bouchez O."/>
            <person name="Roques C."/>
            <person name="Iampietro C."/>
            <person name="Lluch J."/>
            <person name="Castinel A."/>
            <person name="Donnadieu C."/>
            <person name="Desvignes T."/>
            <person name="Floi Bucao C."/>
            <person name="Jouanno E."/>
            <person name="Wen M."/>
            <person name="Mejri S."/>
            <person name="Dirks R."/>
            <person name="Jansen H."/>
            <person name="Henkel C."/>
            <person name="Chen W.J."/>
            <person name="Zahm M."/>
            <person name="Cabau C."/>
            <person name="Klopp C."/>
            <person name="Thompson A.W."/>
            <person name="Robinson-Rechavi M."/>
            <person name="Braasch I."/>
            <person name="Lecointre G."/>
            <person name="Bobe J."/>
            <person name="Postlethwait J.H."/>
            <person name="Berthelot C."/>
            <person name="Roest Crollius H."/>
            <person name="Guiguen Y."/>
        </authorList>
    </citation>
    <scope>NUCLEOTIDE SEQUENCE</scope>
    <source>
        <strain evidence="2">NC1722</strain>
    </source>
</reference>
<name>A0AAD7W835_9TELE</name>
<feature type="compositionally biased region" description="Basic and acidic residues" evidence="1">
    <location>
        <begin position="1"/>
        <end position="20"/>
    </location>
</feature>
<gene>
    <name evidence="2" type="ORF">AAFF_G00165660</name>
</gene>